<reference evidence="3" key="1">
    <citation type="submission" date="2022-12" db="EMBL/GenBank/DDBJ databases">
        <title>Gycomyces niveus sp.nov.,a novel actinomycete isolated from soil in Shouguan.</title>
        <authorList>
            <person name="Yang X."/>
        </authorList>
    </citation>
    <scope>NUCLEOTIDE SEQUENCE</scope>
    <source>
        <strain evidence="3">NEAU-A15</strain>
    </source>
</reference>
<dbReference type="Proteomes" id="UP001146067">
    <property type="component" value="Unassembled WGS sequence"/>
</dbReference>
<comment type="caution">
    <text evidence="3">The sequence shown here is derived from an EMBL/GenBank/DDBJ whole genome shotgun (WGS) entry which is preliminary data.</text>
</comment>
<gene>
    <name evidence="3" type="ORF">O1R50_18500</name>
</gene>
<dbReference type="InterPro" id="IPR057746">
    <property type="entry name" value="CpnT-like_N"/>
</dbReference>
<organism evidence="3 4">
    <name type="scientific">Glycomyces luteolus</name>
    <dbReference type="NCBI Taxonomy" id="2670330"/>
    <lineage>
        <taxon>Bacteria</taxon>
        <taxon>Bacillati</taxon>
        <taxon>Actinomycetota</taxon>
        <taxon>Actinomycetes</taxon>
        <taxon>Glycomycetales</taxon>
        <taxon>Glycomycetaceae</taxon>
        <taxon>Glycomyces</taxon>
    </lineage>
</organism>
<dbReference type="EMBL" id="JAPZVP010000015">
    <property type="protein sequence ID" value="MDA1361625.1"/>
    <property type="molecule type" value="Genomic_DNA"/>
</dbReference>
<accession>A0A9X3PMU5</accession>
<keyword evidence="4" id="KW-1185">Reference proteome</keyword>
<proteinExistence type="predicted"/>
<sequence>MVINLPSALGELLNMLGFNWPMSNEDTLFDVGTAWMELPGEIDGVLSGAGQHAETMFSENIGDSIEAFKTWWDSEDSPAKLLQDGTVGMCLTGGALMVCAGVVLALKIAVLIQLGILAVQIAAAIAAAAATFGIASAALPALYALGRKIVGDLIQEAVMRLLM</sequence>
<dbReference type="AlphaFoldDB" id="A0A9X3PMU5"/>
<name>A0A9X3PMU5_9ACTN</name>
<protein>
    <recommendedName>
        <fullName evidence="2">Outer membrane channel protein CpnT-like N-terminal domain-containing protein</fullName>
    </recommendedName>
</protein>
<feature type="transmembrane region" description="Helical" evidence="1">
    <location>
        <begin position="118"/>
        <end position="145"/>
    </location>
</feature>
<dbReference type="RefSeq" id="WP_270111647.1">
    <property type="nucleotide sequence ID" value="NZ_JAPZVP010000015.1"/>
</dbReference>
<dbReference type="Pfam" id="PF25547">
    <property type="entry name" value="WXG100_2"/>
    <property type="match status" value="1"/>
</dbReference>
<feature type="domain" description="Outer membrane channel protein CpnT-like N-terminal" evidence="2">
    <location>
        <begin position="18"/>
        <end position="138"/>
    </location>
</feature>
<evidence type="ECO:0000313" key="3">
    <source>
        <dbReference type="EMBL" id="MDA1361625.1"/>
    </source>
</evidence>
<feature type="transmembrane region" description="Helical" evidence="1">
    <location>
        <begin position="87"/>
        <end position="112"/>
    </location>
</feature>
<keyword evidence="1" id="KW-0812">Transmembrane</keyword>
<keyword evidence="1" id="KW-0472">Membrane</keyword>
<evidence type="ECO:0000256" key="1">
    <source>
        <dbReference type="SAM" id="Phobius"/>
    </source>
</evidence>
<keyword evidence="1" id="KW-1133">Transmembrane helix</keyword>
<evidence type="ECO:0000313" key="4">
    <source>
        <dbReference type="Proteomes" id="UP001146067"/>
    </source>
</evidence>
<evidence type="ECO:0000259" key="2">
    <source>
        <dbReference type="Pfam" id="PF25547"/>
    </source>
</evidence>